<comment type="function">
    <text evidence="8">Membrane-associated protein that warps the membrane surface to access and bind aromatic isoprenes with high specificity, including ubiquinone (CoQ) isoprene intermediates and presents them directly to Coq7, therefore facilitating the Coq7-mediated hydroxylase step. Participates in the biosynthesis of coenzyme Q, also named ubiquinone, an essential lipid-soluble electron transporter for aerobic cellular respiration.</text>
</comment>
<evidence type="ECO:0000256" key="2">
    <source>
        <dbReference type="ARBA" id="ARBA00004749"/>
    </source>
</evidence>
<dbReference type="InterPro" id="IPR013718">
    <property type="entry name" value="COQ9_C"/>
</dbReference>
<dbReference type="NCBIfam" id="TIGR02396">
    <property type="entry name" value="diverge_rpsU"/>
    <property type="match status" value="1"/>
</dbReference>
<evidence type="ECO:0000256" key="7">
    <source>
        <dbReference type="ARBA" id="ARBA00023128"/>
    </source>
</evidence>
<evidence type="ECO:0000313" key="10">
    <source>
        <dbReference type="EMBL" id="CCH61106.1"/>
    </source>
</evidence>
<dbReference type="OMA" id="SELFMAQ"/>
<dbReference type="GO" id="GO:0006744">
    <property type="term" value="P:ubiquinone biosynthetic process"/>
    <property type="evidence" value="ECO:0007669"/>
    <property type="project" value="UniProtKB-UniRule"/>
</dbReference>
<dbReference type="UniPathway" id="UPA00232"/>
<dbReference type="OrthoDB" id="619536at2759"/>
<evidence type="ECO:0000259" key="9">
    <source>
        <dbReference type="Pfam" id="PF08511"/>
    </source>
</evidence>
<protein>
    <recommendedName>
        <fullName evidence="8">Ubiquinone biosynthesis protein</fullName>
    </recommendedName>
</protein>
<dbReference type="Proteomes" id="UP000002866">
    <property type="component" value="Chromosome 5"/>
</dbReference>
<name>I2H404_HENB6</name>
<dbReference type="Pfam" id="PF08511">
    <property type="entry name" value="COQ9"/>
    <property type="match status" value="1"/>
</dbReference>
<dbReference type="RefSeq" id="XP_004180625.1">
    <property type="nucleotide sequence ID" value="XM_004180577.1"/>
</dbReference>
<dbReference type="GO" id="GO:0005743">
    <property type="term" value="C:mitochondrial inner membrane"/>
    <property type="evidence" value="ECO:0007669"/>
    <property type="project" value="EnsemblFungi"/>
</dbReference>
<dbReference type="InterPro" id="IPR012762">
    <property type="entry name" value="Ubiq_biosynth_COQ9"/>
</dbReference>
<dbReference type="KEGG" id="tbl:TBLA_0E00450"/>
<evidence type="ECO:0000256" key="3">
    <source>
        <dbReference type="ARBA" id="ARBA00010766"/>
    </source>
</evidence>
<evidence type="ECO:0000256" key="5">
    <source>
        <dbReference type="ARBA" id="ARBA00022946"/>
    </source>
</evidence>
<accession>I2H404</accession>
<sequence length="279" mass="31768">MSFLASSKSVLKTNSRCFLLNPNSILLSKHIKNNGIRTYYSVSNDVKKSDHLEPLLYGKDSAQYRILEDAVQNSVPTFGFTERAIINSINKLGYNSSMISVLGSSNTHNILHSSPAVLELLKFNLVSKRLKLSEGIDPETKDLPSLEYLLLKRLQMDKAIQSRLNEMITKLSIPGTFLAETSIPELFRLSDDMIYFSNEKDHHDMAWYSKRLAVSTTYIASQIFMAQDTSVDCYKTLEFAQDKLNKVMNLGEYYNNTEEFLWFTLMTSVNIVKSQLARS</sequence>
<keyword evidence="6 8" id="KW-0446">Lipid-binding</keyword>
<organism evidence="10 11">
    <name type="scientific">Henningerozyma blattae (strain ATCC 34711 / CBS 6284 / DSM 70876 / NBRC 10599 / NRRL Y-10934 / UCD 77-7)</name>
    <name type="common">Yeast</name>
    <name type="synonym">Tetrapisispora blattae</name>
    <dbReference type="NCBI Taxonomy" id="1071380"/>
    <lineage>
        <taxon>Eukaryota</taxon>
        <taxon>Fungi</taxon>
        <taxon>Dikarya</taxon>
        <taxon>Ascomycota</taxon>
        <taxon>Saccharomycotina</taxon>
        <taxon>Saccharomycetes</taxon>
        <taxon>Saccharomycetales</taxon>
        <taxon>Saccharomycetaceae</taxon>
        <taxon>Henningerozyma</taxon>
    </lineage>
</organism>
<dbReference type="GeneID" id="14496232"/>
<dbReference type="eggNOG" id="KOG2969">
    <property type="taxonomic scope" value="Eukaryota"/>
</dbReference>
<gene>
    <name evidence="10" type="primary">TBLA0E00450</name>
    <name evidence="10" type="ORF">TBLA_0E00450</name>
</gene>
<dbReference type="HOGENOM" id="CLU_057411_1_1_1"/>
<keyword evidence="5" id="KW-0809">Transit peptide</keyword>
<dbReference type="GO" id="GO:0032991">
    <property type="term" value="C:protein-containing complex"/>
    <property type="evidence" value="ECO:0007669"/>
    <property type="project" value="EnsemblFungi"/>
</dbReference>
<dbReference type="GO" id="GO:0008289">
    <property type="term" value="F:lipid binding"/>
    <property type="evidence" value="ECO:0007669"/>
    <property type="project" value="UniProtKB-UniRule"/>
</dbReference>
<dbReference type="PANTHER" id="PTHR21427">
    <property type="entry name" value="UBIQUINONE BIOSYNTHESIS PROTEIN COQ9, MITOCHONDRIAL"/>
    <property type="match status" value="1"/>
</dbReference>
<comment type="pathway">
    <text evidence="2 8">Cofactor biosynthesis; ubiquinone biosynthesis.</text>
</comment>
<feature type="domain" description="COQ9 C-terminal" evidence="9">
    <location>
        <begin position="180"/>
        <end position="251"/>
    </location>
</feature>
<keyword evidence="4 8" id="KW-0831">Ubiquinone biosynthesis</keyword>
<dbReference type="STRING" id="1071380.I2H404"/>
<dbReference type="PANTHER" id="PTHR21427:SF19">
    <property type="entry name" value="UBIQUINONE BIOSYNTHESIS PROTEIN COQ9, MITOCHONDRIAL"/>
    <property type="match status" value="1"/>
</dbReference>
<evidence type="ECO:0000256" key="1">
    <source>
        <dbReference type="ARBA" id="ARBA00004173"/>
    </source>
</evidence>
<dbReference type="InParanoid" id="I2H404"/>
<dbReference type="EMBL" id="HE806320">
    <property type="protein sequence ID" value="CCH61106.1"/>
    <property type="molecule type" value="Genomic_DNA"/>
</dbReference>
<keyword evidence="11" id="KW-1185">Reference proteome</keyword>
<evidence type="ECO:0000256" key="8">
    <source>
        <dbReference type="RuleBase" id="RU366063"/>
    </source>
</evidence>
<evidence type="ECO:0000256" key="4">
    <source>
        <dbReference type="ARBA" id="ARBA00022688"/>
    </source>
</evidence>
<evidence type="ECO:0000256" key="6">
    <source>
        <dbReference type="ARBA" id="ARBA00023121"/>
    </source>
</evidence>
<comment type="subcellular location">
    <subcellularLocation>
        <location evidence="1 8">Mitochondrion</location>
    </subcellularLocation>
</comment>
<proteinExistence type="inferred from homology"/>
<dbReference type="AlphaFoldDB" id="I2H404"/>
<comment type="similarity">
    <text evidence="3 8">Belongs to the COQ9 family.</text>
</comment>
<reference evidence="10 11" key="1">
    <citation type="journal article" date="2011" name="Proc. Natl. Acad. Sci. U.S.A.">
        <title>Evolutionary erosion of yeast sex chromosomes by mating-type switching accidents.</title>
        <authorList>
            <person name="Gordon J.L."/>
            <person name="Armisen D."/>
            <person name="Proux-Wera E."/>
            <person name="Oheigeartaigh S.S."/>
            <person name="Byrne K.P."/>
            <person name="Wolfe K.H."/>
        </authorList>
    </citation>
    <scope>NUCLEOTIDE SEQUENCE [LARGE SCALE GENOMIC DNA]</scope>
    <source>
        <strain evidence="11">ATCC 34711 / CBS 6284 / DSM 70876 / NBRC 10599 / NRRL Y-10934 / UCD 77-7</strain>
    </source>
</reference>
<keyword evidence="7 8" id="KW-0496">Mitochondrion</keyword>
<evidence type="ECO:0000313" key="11">
    <source>
        <dbReference type="Proteomes" id="UP000002866"/>
    </source>
</evidence>
<dbReference type="FunCoup" id="I2H404">
    <property type="interactions" value="270"/>
</dbReference>